<evidence type="ECO:0000313" key="1">
    <source>
        <dbReference type="EMBL" id="KAI3725911.1"/>
    </source>
</evidence>
<protein>
    <submittedName>
        <fullName evidence="1">Uncharacterized protein</fullName>
    </submittedName>
</protein>
<comment type="caution">
    <text evidence="1">The sequence shown here is derived from an EMBL/GenBank/DDBJ whole genome shotgun (WGS) entry which is preliminary data.</text>
</comment>
<dbReference type="Proteomes" id="UP001056120">
    <property type="component" value="Linkage Group LG22"/>
</dbReference>
<evidence type="ECO:0000313" key="2">
    <source>
        <dbReference type="Proteomes" id="UP001056120"/>
    </source>
</evidence>
<accession>A0ACB9BV27</accession>
<gene>
    <name evidence="1" type="ORF">L1987_65707</name>
</gene>
<keyword evidence="2" id="KW-1185">Reference proteome</keyword>
<reference evidence="1 2" key="2">
    <citation type="journal article" date="2022" name="Mol. Ecol. Resour.">
        <title>The genomes of chicory, endive, great burdock and yacon provide insights into Asteraceae paleo-polyploidization history and plant inulin production.</title>
        <authorList>
            <person name="Fan W."/>
            <person name="Wang S."/>
            <person name="Wang H."/>
            <person name="Wang A."/>
            <person name="Jiang F."/>
            <person name="Liu H."/>
            <person name="Zhao H."/>
            <person name="Xu D."/>
            <person name="Zhang Y."/>
        </authorList>
    </citation>
    <scope>NUCLEOTIDE SEQUENCE [LARGE SCALE GENOMIC DNA]</scope>
    <source>
        <strain evidence="2">cv. Yunnan</strain>
        <tissue evidence="1">Leaves</tissue>
    </source>
</reference>
<dbReference type="EMBL" id="CM042039">
    <property type="protein sequence ID" value="KAI3725911.1"/>
    <property type="molecule type" value="Genomic_DNA"/>
</dbReference>
<sequence length="91" mass="10326">MQKLQEAQDDYNEVARLCAFRLNFFHKGVKVPEELDPYITIVPDKHQNDCQLIDGPAGEEDEGTDDGELSSNYKLKKPWLATSSNPMEVTL</sequence>
<organism evidence="1 2">
    <name type="scientific">Smallanthus sonchifolius</name>
    <dbReference type="NCBI Taxonomy" id="185202"/>
    <lineage>
        <taxon>Eukaryota</taxon>
        <taxon>Viridiplantae</taxon>
        <taxon>Streptophyta</taxon>
        <taxon>Embryophyta</taxon>
        <taxon>Tracheophyta</taxon>
        <taxon>Spermatophyta</taxon>
        <taxon>Magnoliopsida</taxon>
        <taxon>eudicotyledons</taxon>
        <taxon>Gunneridae</taxon>
        <taxon>Pentapetalae</taxon>
        <taxon>asterids</taxon>
        <taxon>campanulids</taxon>
        <taxon>Asterales</taxon>
        <taxon>Asteraceae</taxon>
        <taxon>Asteroideae</taxon>
        <taxon>Heliantheae alliance</taxon>
        <taxon>Millerieae</taxon>
        <taxon>Smallanthus</taxon>
    </lineage>
</organism>
<proteinExistence type="predicted"/>
<reference evidence="2" key="1">
    <citation type="journal article" date="2022" name="Mol. Ecol. Resour.">
        <title>The genomes of chicory, endive, great burdock and yacon provide insights into Asteraceae palaeo-polyploidization history and plant inulin production.</title>
        <authorList>
            <person name="Fan W."/>
            <person name="Wang S."/>
            <person name="Wang H."/>
            <person name="Wang A."/>
            <person name="Jiang F."/>
            <person name="Liu H."/>
            <person name="Zhao H."/>
            <person name="Xu D."/>
            <person name="Zhang Y."/>
        </authorList>
    </citation>
    <scope>NUCLEOTIDE SEQUENCE [LARGE SCALE GENOMIC DNA]</scope>
    <source>
        <strain evidence="2">cv. Yunnan</strain>
    </source>
</reference>
<name>A0ACB9BV27_9ASTR</name>